<proteinExistence type="predicted"/>
<dbReference type="InterPro" id="IPR036322">
    <property type="entry name" value="WD40_repeat_dom_sf"/>
</dbReference>
<organism evidence="2 3">
    <name type="scientific">Rotaria sordida</name>
    <dbReference type="NCBI Taxonomy" id="392033"/>
    <lineage>
        <taxon>Eukaryota</taxon>
        <taxon>Metazoa</taxon>
        <taxon>Spiralia</taxon>
        <taxon>Gnathifera</taxon>
        <taxon>Rotifera</taxon>
        <taxon>Eurotatoria</taxon>
        <taxon>Bdelloidea</taxon>
        <taxon>Philodinida</taxon>
        <taxon>Philodinidae</taxon>
        <taxon>Rotaria</taxon>
    </lineage>
</organism>
<feature type="compositionally biased region" description="Low complexity" evidence="1">
    <location>
        <begin position="1"/>
        <end position="15"/>
    </location>
</feature>
<evidence type="ECO:0000313" key="3">
    <source>
        <dbReference type="Proteomes" id="UP000663854"/>
    </source>
</evidence>
<reference evidence="2" key="1">
    <citation type="submission" date="2021-02" db="EMBL/GenBank/DDBJ databases">
        <authorList>
            <person name="Nowell W R."/>
        </authorList>
    </citation>
    <scope>NUCLEOTIDE SEQUENCE</scope>
</reference>
<name>A0A814FTD4_9BILA</name>
<gene>
    <name evidence="2" type="ORF">PYM288_LOCUS13929</name>
</gene>
<evidence type="ECO:0000256" key="1">
    <source>
        <dbReference type="SAM" id="MobiDB-lite"/>
    </source>
</evidence>
<accession>A0A814FTD4</accession>
<dbReference type="AlphaFoldDB" id="A0A814FTD4"/>
<sequence length="479" mass="55539">MATSRISTSTTLSSSKNERRQVQARIRALQQRTNALYEELSRSSSVANTAVHDVEQAYMMITKEFQEQRDQLLRRIHHIKRNIQHSTNELDGIRKHLRSTESFRLPQNSPRQSTDIEVHEMNAMVDDIERMLSSIAQQLKQYRFKPSHGSALSKTLGTIRADKDVNRNETALSSTRSLINQYNPLHTISIHKLYTIDLDISAKWIVSSIADRIFICDNEGEVRIFSYSRRRRRQPLLTERFHLLNIRLISSFTVTHDYLIAFESDTQMITLHTHHGGLLVRLNFSYDPIMIVRSDYLTKNQIWSCSRTKRQCFQFDINHITKEIIPLEQLDFKYSISNILIDPIGISSDEQGRIAVHDINEVTTDRLLIFTNDQNMIIPLDSIKYADRQISSQIERVLLVPKQSNLIVILYAPQSTITNLHEIVIVDIELRPARILYRLQEVNGIENIDVTLNGELVYSVTPPVNKRIIPKMHIYSLIN</sequence>
<protein>
    <submittedName>
        <fullName evidence="2">Uncharacterized protein</fullName>
    </submittedName>
</protein>
<dbReference type="Proteomes" id="UP000663854">
    <property type="component" value="Unassembled WGS sequence"/>
</dbReference>
<dbReference type="SUPFAM" id="SSF50978">
    <property type="entry name" value="WD40 repeat-like"/>
    <property type="match status" value="1"/>
</dbReference>
<comment type="caution">
    <text evidence="2">The sequence shown here is derived from an EMBL/GenBank/DDBJ whole genome shotgun (WGS) entry which is preliminary data.</text>
</comment>
<dbReference type="EMBL" id="CAJNOH010000291">
    <property type="protein sequence ID" value="CAF0987281.1"/>
    <property type="molecule type" value="Genomic_DNA"/>
</dbReference>
<feature type="region of interest" description="Disordered" evidence="1">
    <location>
        <begin position="1"/>
        <end position="20"/>
    </location>
</feature>
<evidence type="ECO:0000313" key="2">
    <source>
        <dbReference type="EMBL" id="CAF0987281.1"/>
    </source>
</evidence>